<keyword evidence="1" id="KW-0732">Signal</keyword>
<dbReference type="SMART" id="SM00856">
    <property type="entry name" value="PMEI"/>
    <property type="match status" value="1"/>
</dbReference>
<evidence type="ECO:0000256" key="2">
    <source>
        <dbReference type="ARBA" id="ARBA00023157"/>
    </source>
</evidence>
<organism evidence="5 6">
    <name type="scientific">Vigna angularis var. angularis</name>
    <dbReference type="NCBI Taxonomy" id="157739"/>
    <lineage>
        <taxon>Eukaryota</taxon>
        <taxon>Viridiplantae</taxon>
        <taxon>Streptophyta</taxon>
        <taxon>Embryophyta</taxon>
        <taxon>Tracheophyta</taxon>
        <taxon>Spermatophyta</taxon>
        <taxon>Magnoliopsida</taxon>
        <taxon>eudicotyledons</taxon>
        <taxon>Gunneridae</taxon>
        <taxon>Pentapetalae</taxon>
        <taxon>rosids</taxon>
        <taxon>fabids</taxon>
        <taxon>Fabales</taxon>
        <taxon>Fabaceae</taxon>
        <taxon>Papilionoideae</taxon>
        <taxon>50 kb inversion clade</taxon>
        <taxon>NPAAA clade</taxon>
        <taxon>indigoferoid/millettioid clade</taxon>
        <taxon>Phaseoleae</taxon>
        <taxon>Vigna</taxon>
    </lineage>
</organism>
<dbReference type="NCBIfam" id="TIGR01614">
    <property type="entry name" value="PME_inhib"/>
    <property type="match status" value="1"/>
</dbReference>
<evidence type="ECO:0000313" key="6">
    <source>
        <dbReference type="Proteomes" id="UP000291084"/>
    </source>
</evidence>
<dbReference type="InterPro" id="IPR006501">
    <property type="entry name" value="Pectinesterase_inhib_dom"/>
</dbReference>
<evidence type="ECO:0000256" key="1">
    <source>
        <dbReference type="ARBA" id="ARBA00022729"/>
    </source>
</evidence>
<accession>A0A0S3R8R3</accession>
<keyword evidence="2" id="KW-1015">Disulfide bond</keyword>
<evidence type="ECO:0000256" key="3">
    <source>
        <dbReference type="ARBA" id="ARBA00038471"/>
    </source>
</evidence>
<protein>
    <recommendedName>
        <fullName evidence="4">Pectinesterase inhibitor domain-containing protein</fullName>
    </recommendedName>
</protein>
<dbReference type="InterPro" id="IPR034087">
    <property type="entry name" value="C/VIF1"/>
</dbReference>
<reference evidence="5 6" key="1">
    <citation type="journal article" date="2015" name="Sci. Rep.">
        <title>The power of single molecule real-time sequencing technology in the de novo assembly of a eukaryotic genome.</title>
        <authorList>
            <person name="Sakai H."/>
            <person name="Naito K."/>
            <person name="Ogiso-Tanaka E."/>
            <person name="Takahashi Y."/>
            <person name="Iseki K."/>
            <person name="Muto C."/>
            <person name="Satou K."/>
            <person name="Teruya K."/>
            <person name="Shiroma A."/>
            <person name="Shimoji M."/>
            <person name="Hirano T."/>
            <person name="Itoh T."/>
            <person name="Kaga A."/>
            <person name="Tomooka N."/>
        </authorList>
    </citation>
    <scope>NUCLEOTIDE SEQUENCE [LARGE SCALE GENOMIC DNA]</scope>
    <source>
        <strain evidence="6">cv. Shumari</strain>
    </source>
</reference>
<dbReference type="AlphaFoldDB" id="A0A0S3R8R3"/>
<dbReference type="InterPro" id="IPR035513">
    <property type="entry name" value="Invertase/methylesterase_inhib"/>
</dbReference>
<dbReference type="PANTHER" id="PTHR36710">
    <property type="entry name" value="PECTINESTERASE INHIBITOR-LIKE"/>
    <property type="match status" value="1"/>
</dbReference>
<dbReference type="InterPro" id="IPR052421">
    <property type="entry name" value="PCW_Enzyme_Inhibitor"/>
</dbReference>
<dbReference type="Proteomes" id="UP000291084">
    <property type="component" value="Chromosome 1"/>
</dbReference>
<dbReference type="Pfam" id="PF04043">
    <property type="entry name" value="PMEI"/>
    <property type="match status" value="1"/>
</dbReference>
<keyword evidence="6" id="KW-1185">Reference proteome</keyword>
<dbReference type="CDD" id="cd15796">
    <property type="entry name" value="CIF_like"/>
    <property type="match status" value="1"/>
</dbReference>
<evidence type="ECO:0000313" key="5">
    <source>
        <dbReference type="EMBL" id="BAT77028.1"/>
    </source>
</evidence>
<dbReference type="Gene3D" id="1.20.140.40">
    <property type="entry name" value="Invertase/pectin methylesterase inhibitor family protein"/>
    <property type="match status" value="1"/>
</dbReference>
<evidence type="ECO:0000259" key="4">
    <source>
        <dbReference type="SMART" id="SM00856"/>
    </source>
</evidence>
<dbReference type="GO" id="GO:0004857">
    <property type="term" value="F:enzyme inhibitor activity"/>
    <property type="evidence" value="ECO:0007669"/>
    <property type="project" value="InterPro"/>
</dbReference>
<dbReference type="PANTHER" id="PTHR36710:SF13">
    <property type="entry name" value="PUTATIVE-RELATED"/>
    <property type="match status" value="1"/>
</dbReference>
<feature type="domain" description="Pectinesterase inhibitor" evidence="4">
    <location>
        <begin position="37"/>
        <end position="179"/>
    </location>
</feature>
<gene>
    <name evidence="5" type="primary">Vigan.01G510700</name>
    <name evidence="5" type="ORF">VIGAN_01510700</name>
</gene>
<dbReference type="OrthoDB" id="1918674at2759"/>
<name>A0A0S3R8R3_PHAAN</name>
<proteinExistence type="inferred from homology"/>
<sequence length="184" mass="19878">MVGITKLISCSLLLKQDRETHNGDPFRARHRLITTKTKANLIEETCKQTPHQNLCIQYLSSDPRSADADIAGLALIMVNVIKTKANNALDKIQQLLQGSHEHSQKEALNSCAGRYKTILEADVAQAIAALQKGDPKFAEDGANDAAVEATSCENGFSGKSPLTNENNAMHDVAVTTGAIVRQLL</sequence>
<comment type="similarity">
    <text evidence="3">Belongs to the PMEI family.</text>
</comment>
<dbReference type="FunFam" id="1.20.140.40:FF:000009">
    <property type="entry name" value="Invertase/pectin methylesterase inhibitor family protein"/>
    <property type="match status" value="1"/>
</dbReference>
<dbReference type="SUPFAM" id="SSF101148">
    <property type="entry name" value="Plant invertase/pectin methylesterase inhibitor"/>
    <property type="match status" value="1"/>
</dbReference>
<dbReference type="EMBL" id="AP015034">
    <property type="protein sequence ID" value="BAT77028.1"/>
    <property type="molecule type" value="Genomic_DNA"/>
</dbReference>